<dbReference type="Proteomes" id="UP000029121">
    <property type="component" value="Unassembled WGS sequence"/>
</dbReference>
<gene>
    <name evidence="2" type="ORF">CARUB_v10015747mg</name>
</gene>
<evidence type="ECO:0000313" key="3">
    <source>
        <dbReference type="Proteomes" id="UP000029121"/>
    </source>
</evidence>
<dbReference type="PROSITE" id="PS50181">
    <property type="entry name" value="FBOX"/>
    <property type="match status" value="1"/>
</dbReference>
<dbReference type="PANTHER" id="PTHR31672:SF13">
    <property type="entry name" value="F-BOX PROTEIN CPR30-LIKE"/>
    <property type="match status" value="1"/>
</dbReference>
<feature type="domain" description="F-box" evidence="1">
    <location>
        <begin position="1"/>
        <end position="44"/>
    </location>
</feature>
<dbReference type="EMBL" id="KB870807">
    <property type="protein sequence ID" value="EOA32470.1"/>
    <property type="molecule type" value="Genomic_DNA"/>
</dbReference>
<dbReference type="PANTHER" id="PTHR31672">
    <property type="entry name" value="BNACNNG10540D PROTEIN"/>
    <property type="match status" value="1"/>
</dbReference>
<dbReference type="SUPFAM" id="SSF81383">
    <property type="entry name" value="F-box domain"/>
    <property type="match status" value="1"/>
</dbReference>
<dbReference type="Pfam" id="PF07734">
    <property type="entry name" value="FBA_1"/>
    <property type="match status" value="1"/>
</dbReference>
<dbReference type="InterPro" id="IPR036047">
    <property type="entry name" value="F-box-like_dom_sf"/>
</dbReference>
<dbReference type="NCBIfam" id="TIGR01640">
    <property type="entry name" value="F_box_assoc_1"/>
    <property type="match status" value="1"/>
</dbReference>
<evidence type="ECO:0000313" key="2">
    <source>
        <dbReference type="EMBL" id="EOA32470.1"/>
    </source>
</evidence>
<keyword evidence="3" id="KW-1185">Reference proteome</keyword>
<sequence length="371" mass="43091">MSNLPREISEEILSRVPVKSLRAVRITCKTWNTLSKDVTFITKHVGRAKEEAAKKKEIMVIMMMNFRVYLMHINLHNDAEPCIKREGKFITLDDSDHVDLYRVFHSGGLLLSISIDSTKLVAWNPYSGQSRWIKIESSPDLIEIYKYALGYEKSNNSCHNHNHKILRFVDYLLVSEYKIYDFNSDSWRVLDITPYKKNYSVPNLRNGVSIKGNTYWYGESRPRSDVFLVCFDFTRERFGLSLSLPFEYFSNVSSIVTLSSIREEQLAVMFIRYDTFTMEIWITNMIEPSAVSWNSKVFLAVDLRLATFYCFCFEGASFFIDEEKNFAVVLDNNNVAYIVGVDGTLRKEHFRLSEELCDTHACSYVPSLVQL</sequence>
<dbReference type="CDD" id="cd22157">
    <property type="entry name" value="F-box_AtFBW1-like"/>
    <property type="match status" value="1"/>
</dbReference>
<accession>R0I3F9</accession>
<reference evidence="3" key="1">
    <citation type="journal article" date="2013" name="Nat. Genet.">
        <title>The Capsella rubella genome and the genomic consequences of rapid mating system evolution.</title>
        <authorList>
            <person name="Slotte T."/>
            <person name="Hazzouri K.M."/>
            <person name="Agren J.A."/>
            <person name="Koenig D."/>
            <person name="Maumus F."/>
            <person name="Guo Y.L."/>
            <person name="Steige K."/>
            <person name="Platts A.E."/>
            <person name="Escobar J.S."/>
            <person name="Newman L.K."/>
            <person name="Wang W."/>
            <person name="Mandakova T."/>
            <person name="Vello E."/>
            <person name="Smith L.M."/>
            <person name="Henz S.R."/>
            <person name="Steffen J."/>
            <person name="Takuno S."/>
            <person name="Brandvain Y."/>
            <person name="Coop G."/>
            <person name="Andolfatto P."/>
            <person name="Hu T.T."/>
            <person name="Blanchette M."/>
            <person name="Clark R.M."/>
            <person name="Quesneville H."/>
            <person name="Nordborg M."/>
            <person name="Gaut B.S."/>
            <person name="Lysak M.A."/>
            <person name="Jenkins J."/>
            <person name="Grimwood J."/>
            <person name="Chapman J."/>
            <person name="Prochnik S."/>
            <person name="Shu S."/>
            <person name="Rokhsar D."/>
            <person name="Schmutz J."/>
            <person name="Weigel D."/>
            <person name="Wright S.I."/>
        </authorList>
    </citation>
    <scope>NUCLEOTIDE SEQUENCE [LARGE SCALE GENOMIC DNA]</scope>
    <source>
        <strain evidence="3">cv. Monte Gargano</strain>
    </source>
</reference>
<dbReference type="InterPro" id="IPR006527">
    <property type="entry name" value="F-box-assoc_dom_typ1"/>
</dbReference>
<evidence type="ECO:0000259" key="1">
    <source>
        <dbReference type="PROSITE" id="PS50181"/>
    </source>
</evidence>
<dbReference type="InterPro" id="IPR001810">
    <property type="entry name" value="F-box_dom"/>
</dbReference>
<dbReference type="InterPro" id="IPR050796">
    <property type="entry name" value="SCF_F-box_component"/>
</dbReference>
<dbReference type="Gene3D" id="1.20.1280.50">
    <property type="match status" value="1"/>
</dbReference>
<dbReference type="AlphaFoldDB" id="R0I3F9"/>
<dbReference type="SMART" id="SM00256">
    <property type="entry name" value="FBOX"/>
    <property type="match status" value="1"/>
</dbReference>
<name>R0I3F9_9BRAS</name>
<proteinExistence type="predicted"/>
<dbReference type="InterPro" id="IPR017451">
    <property type="entry name" value="F-box-assoc_interact_dom"/>
</dbReference>
<organism evidence="2 3">
    <name type="scientific">Capsella rubella</name>
    <dbReference type="NCBI Taxonomy" id="81985"/>
    <lineage>
        <taxon>Eukaryota</taxon>
        <taxon>Viridiplantae</taxon>
        <taxon>Streptophyta</taxon>
        <taxon>Embryophyta</taxon>
        <taxon>Tracheophyta</taxon>
        <taxon>Spermatophyta</taxon>
        <taxon>Magnoliopsida</taxon>
        <taxon>eudicotyledons</taxon>
        <taxon>Gunneridae</taxon>
        <taxon>Pentapetalae</taxon>
        <taxon>rosids</taxon>
        <taxon>malvids</taxon>
        <taxon>Brassicales</taxon>
        <taxon>Brassicaceae</taxon>
        <taxon>Camelineae</taxon>
        <taxon>Capsella</taxon>
    </lineage>
</organism>
<dbReference type="Pfam" id="PF00646">
    <property type="entry name" value="F-box"/>
    <property type="match status" value="1"/>
</dbReference>
<protein>
    <recommendedName>
        <fullName evidence="1">F-box domain-containing protein</fullName>
    </recommendedName>
</protein>